<dbReference type="AlphaFoldDB" id="D5G5Q4"/>
<reference evidence="8 9" key="1">
    <citation type="journal article" date="2010" name="Nature">
        <title>Perigord black truffle genome uncovers evolutionary origins and mechanisms of symbiosis.</title>
        <authorList>
            <person name="Martin F."/>
            <person name="Kohler A."/>
            <person name="Murat C."/>
            <person name="Balestrini R."/>
            <person name="Coutinho P.M."/>
            <person name="Jaillon O."/>
            <person name="Montanini B."/>
            <person name="Morin E."/>
            <person name="Noel B."/>
            <person name="Percudani R."/>
            <person name="Porcel B."/>
            <person name="Rubini A."/>
            <person name="Amicucci A."/>
            <person name="Amselem J."/>
            <person name="Anthouard V."/>
            <person name="Arcioni S."/>
            <person name="Artiguenave F."/>
            <person name="Aury J.M."/>
            <person name="Ballario P."/>
            <person name="Bolchi A."/>
            <person name="Brenna A."/>
            <person name="Brun A."/>
            <person name="Buee M."/>
            <person name="Cantarel B."/>
            <person name="Chevalier G."/>
            <person name="Couloux A."/>
            <person name="Da Silva C."/>
            <person name="Denoeud F."/>
            <person name="Duplessis S."/>
            <person name="Ghignone S."/>
            <person name="Hilselberger B."/>
            <person name="Iotti M."/>
            <person name="Marcais B."/>
            <person name="Mello A."/>
            <person name="Miranda M."/>
            <person name="Pacioni G."/>
            <person name="Quesneville H."/>
            <person name="Riccioni C."/>
            <person name="Ruotolo R."/>
            <person name="Splivallo R."/>
            <person name="Stocchi V."/>
            <person name="Tisserant E."/>
            <person name="Viscomi A.R."/>
            <person name="Zambonelli A."/>
            <person name="Zampieri E."/>
            <person name="Henrissat B."/>
            <person name="Lebrun M.H."/>
            <person name="Paolocci F."/>
            <person name="Bonfante P."/>
            <person name="Ottonello S."/>
            <person name="Wincker P."/>
        </authorList>
    </citation>
    <scope>NUCLEOTIDE SEQUENCE [LARGE SCALE GENOMIC DNA]</scope>
    <source>
        <strain evidence="8 9">Mel28</strain>
    </source>
</reference>
<keyword evidence="2" id="KW-0813">Transport</keyword>
<dbReference type="Proteomes" id="UP000006911">
    <property type="component" value="Unassembled WGS sequence"/>
</dbReference>
<dbReference type="SUPFAM" id="SSF103473">
    <property type="entry name" value="MFS general substrate transporter"/>
    <property type="match status" value="1"/>
</dbReference>
<dbReference type="KEGG" id="tml:GSTUM_00001432001"/>
<dbReference type="FunFam" id="1.20.1250.20:FF:000034">
    <property type="entry name" value="MFS general substrate transporter"/>
    <property type="match status" value="1"/>
</dbReference>
<feature type="transmembrane region" description="Helical" evidence="6">
    <location>
        <begin position="346"/>
        <end position="366"/>
    </location>
</feature>
<dbReference type="OMA" id="YGAIKTQ"/>
<proteinExistence type="predicted"/>
<evidence type="ECO:0000313" key="8">
    <source>
        <dbReference type="EMBL" id="CAZ79847.1"/>
    </source>
</evidence>
<dbReference type="PROSITE" id="PS50850">
    <property type="entry name" value="MFS"/>
    <property type="match status" value="1"/>
</dbReference>
<dbReference type="PANTHER" id="PTHR43791">
    <property type="entry name" value="PERMEASE-RELATED"/>
    <property type="match status" value="1"/>
</dbReference>
<accession>D5G5Q4</accession>
<feature type="transmembrane region" description="Helical" evidence="6">
    <location>
        <begin position="378"/>
        <end position="398"/>
    </location>
</feature>
<sequence>MAFLDRVNIANAVIFGLKEELKLSGLEYNTCLTIFFAPYILLEIPSNVLMKKLRPRVWLPICMFMFGLVTTMQGFVHNYTGILTTRFLLGVFESGMFPGSFYLISMWYKREEAQKRCTFFFSSTVFAGAFGGLLASAIGLMDGKGGYRGWRWIFILEGVLTCVISLLFYFIITDFPEGATFLTDAEREFVRDRLREDVGDPVQEAKLTPKVTLGVFKDFKIFIGGFMYFGIVVPAYGYAYFAPTIIRQFGYSPIQTQLRSVPPWAVAFVFAMTIATISDSVRHRFLFTVVPICISMAGFIILLTVHNNIHVQYFALFLAAMGMYTAMPVVICWFNTNLGGHHRRVVGTAWQIGFGNVGGVISTYSFLSKDAPRFTKGYSIGLAFMCFSVLSCIAYFLAVSRENRKRDQGIDKYSGATEEEKKSLGDLSPDYRYFL</sequence>
<evidence type="ECO:0000313" key="9">
    <source>
        <dbReference type="Proteomes" id="UP000006911"/>
    </source>
</evidence>
<protein>
    <submittedName>
        <fullName evidence="8">(Perigord truffle) hypothetical protein</fullName>
    </submittedName>
</protein>
<feature type="transmembrane region" description="Helical" evidence="6">
    <location>
        <begin position="119"/>
        <end position="140"/>
    </location>
</feature>
<evidence type="ECO:0000256" key="6">
    <source>
        <dbReference type="SAM" id="Phobius"/>
    </source>
</evidence>
<dbReference type="eggNOG" id="KOG2533">
    <property type="taxonomic scope" value="Eukaryota"/>
</dbReference>
<evidence type="ECO:0000256" key="2">
    <source>
        <dbReference type="ARBA" id="ARBA00022448"/>
    </source>
</evidence>
<dbReference type="InParanoid" id="D5G5Q4"/>
<feature type="transmembrane region" description="Helical" evidence="6">
    <location>
        <begin position="261"/>
        <end position="278"/>
    </location>
</feature>
<feature type="transmembrane region" description="Helical" evidence="6">
    <location>
        <begin position="152"/>
        <end position="172"/>
    </location>
</feature>
<feature type="transmembrane region" description="Helical" evidence="6">
    <location>
        <begin position="311"/>
        <end position="334"/>
    </location>
</feature>
<keyword evidence="4 6" id="KW-1133">Transmembrane helix</keyword>
<dbReference type="InterPro" id="IPR020846">
    <property type="entry name" value="MFS_dom"/>
</dbReference>
<dbReference type="Gene3D" id="1.20.1250.20">
    <property type="entry name" value="MFS general substrate transporter like domains"/>
    <property type="match status" value="2"/>
</dbReference>
<dbReference type="PANTHER" id="PTHR43791:SF46">
    <property type="entry name" value="MAJOR FACILITATOR SUPERFAMILY (MFS) PROFILE DOMAIN-CONTAINING PROTEIN-RELATED"/>
    <property type="match status" value="1"/>
</dbReference>
<dbReference type="InterPro" id="IPR036259">
    <property type="entry name" value="MFS_trans_sf"/>
</dbReference>
<feature type="transmembrane region" description="Helical" evidence="6">
    <location>
        <begin position="221"/>
        <end position="241"/>
    </location>
</feature>
<feature type="domain" description="Major facilitator superfamily (MFS) profile" evidence="7">
    <location>
        <begin position="1"/>
        <end position="406"/>
    </location>
</feature>
<dbReference type="FunFam" id="1.20.1250.20:FF:000068">
    <property type="entry name" value="MFS general substrate transporter"/>
    <property type="match status" value="1"/>
</dbReference>
<keyword evidence="9" id="KW-1185">Reference proteome</keyword>
<dbReference type="FunCoup" id="D5G5Q4">
    <property type="interactions" value="140"/>
</dbReference>
<gene>
    <name evidence="8" type="ORF">GSTUM_00001432001</name>
</gene>
<evidence type="ECO:0000256" key="5">
    <source>
        <dbReference type="ARBA" id="ARBA00023136"/>
    </source>
</evidence>
<dbReference type="GO" id="GO:0005886">
    <property type="term" value="C:plasma membrane"/>
    <property type="evidence" value="ECO:0007669"/>
    <property type="project" value="TreeGrafter"/>
</dbReference>
<comment type="subcellular location">
    <subcellularLocation>
        <location evidence="1">Membrane</location>
        <topology evidence="1">Multi-pass membrane protein</topology>
    </subcellularLocation>
</comment>
<keyword evidence="5 6" id="KW-0472">Membrane</keyword>
<dbReference type="HOGENOM" id="CLU_001265_0_1_1"/>
<dbReference type="EMBL" id="FN430001">
    <property type="protein sequence ID" value="CAZ79847.1"/>
    <property type="molecule type" value="Genomic_DNA"/>
</dbReference>
<feature type="transmembrane region" description="Helical" evidence="6">
    <location>
        <begin position="87"/>
        <end position="107"/>
    </location>
</feature>
<dbReference type="InterPro" id="IPR011701">
    <property type="entry name" value="MFS"/>
</dbReference>
<evidence type="ECO:0000256" key="1">
    <source>
        <dbReference type="ARBA" id="ARBA00004141"/>
    </source>
</evidence>
<dbReference type="RefSeq" id="XP_002835690.1">
    <property type="nucleotide sequence ID" value="XM_002835644.1"/>
</dbReference>
<dbReference type="GeneID" id="9187525"/>
<keyword evidence="3 6" id="KW-0812">Transmembrane</keyword>
<dbReference type="GO" id="GO:0022857">
    <property type="term" value="F:transmembrane transporter activity"/>
    <property type="evidence" value="ECO:0007669"/>
    <property type="project" value="InterPro"/>
</dbReference>
<evidence type="ECO:0000256" key="3">
    <source>
        <dbReference type="ARBA" id="ARBA00022692"/>
    </source>
</evidence>
<evidence type="ECO:0000259" key="7">
    <source>
        <dbReference type="PROSITE" id="PS50850"/>
    </source>
</evidence>
<evidence type="ECO:0000256" key="4">
    <source>
        <dbReference type="ARBA" id="ARBA00022989"/>
    </source>
</evidence>
<organism evidence="8 9">
    <name type="scientific">Tuber melanosporum (strain Mel28)</name>
    <name type="common">Perigord black truffle</name>
    <dbReference type="NCBI Taxonomy" id="656061"/>
    <lineage>
        <taxon>Eukaryota</taxon>
        <taxon>Fungi</taxon>
        <taxon>Dikarya</taxon>
        <taxon>Ascomycota</taxon>
        <taxon>Pezizomycotina</taxon>
        <taxon>Pezizomycetes</taxon>
        <taxon>Pezizales</taxon>
        <taxon>Tuberaceae</taxon>
        <taxon>Tuber</taxon>
    </lineage>
</organism>
<name>D5G5Q4_TUBMM</name>
<feature type="transmembrane region" description="Helical" evidence="6">
    <location>
        <begin position="285"/>
        <end position="305"/>
    </location>
</feature>
<feature type="transmembrane region" description="Helical" evidence="6">
    <location>
        <begin position="57"/>
        <end position="75"/>
    </location>
</feature>
<dbReference type="Pfam" id="PF07690">
    <property type="entry name" value="MFS_1"/>
    <property type="match status" value="1"/>
</dbReference>